<gene>
    <name evidence="2" type="ORF">PPL_02756</name>
</gene>
<sequence>MDKSLFLSLFNNIVLNKLIFSLLRCQCKSSSCKVYSWSVMIKKPHVLAGNGYLDLLKQCRHRYHSSIRGLIFNFFKKDPMYRTLVNTTKSSHPNSLPILKYLIEEIGIDLEILLGENTRAKYTPKDLLYYASRYDRLEILKYFDSVLQKNRIDLNRKGYLVTYEDAFIVSPFSHNIDIMAFLLDKISNHPLVTKAFDSAARVGRIDMIEWLAKHRPQDRVGNFMFDQAVRGNHIDLVKYLRKENKDRDEYPEDNIFLIDTAAECGHFDLLKQLHQMNYNGTTKAMDLAASNGHLEIIEWLHHFRDEGATVLAMNGAAKNGHKDLVEWLHYNRTEGCLSYAMDDAATNGHLGIVQFLHINRTEGCSHEAFDGAAKGHLNLVEFHHHNRTEGFTTTALDLSSNNGHLHVVEWILENRTEGCTIRALVFSKDKKIKASLTKKKPIIIIIDFLYIFLLQMFVILLAWTIYQFYSKGKIFNFLFIPVALYILYKCECWLMHLKL</sequence>
<dbReference type="Pfam" id="PF12796">
    <property type="entry name" value="Ank_2"/>
    <property type="match status" value="1"/>
</dbReference>
<dbReference type="STRING" id="670386.D3B2Z1"/>
<dbReference type="InterPro" id="IPR002110">
    <property type="entry name" value="Ankyrin_rpt"/>
</dbReference>
<keyword evidence="1" id="KW-1133">Transmembrane helix</keyword>
<dbReference type="InterPro" id="IPR052050">
    <property type="entry name" value="SecEffector_AnkRepeat"/>
</dbReference>
<protein>
    <recommendedName>
        <fullName evidence="4">Ankyrin repeat-containing protein</fullName>
    </recommendedName>
</protein>
<dbReference type="RefSeq" id="XP_020435806.1">
    <property type="nucleotide sequence ID" value="XM_020573734.1"/>
</dbReference>
<feature type="transmembrane region" description="Helical" evidence="1">
    <location>
        <begin position="472"/>
        <end position="488"/>
    </location>
</feature>
<keyword evidence="1" id="KW-0812">Transmembrane</keyword>
<dbReference type="OMA" id="NIDIMAF"/>
<proteinExistence type="predicted"/>
<name>D3B2Z1_HETP5</name>
<accession>D3B2Z1</accession>
<dbReference type="GeneID" id="31358279"/>
<evidence type="ECO:0000256" key="1">
    <source>
        <dbReference type="SAM" id="Phobius"/>
    </source>
</evidence>
<dbReference type="PANTHER" id="PTHR46586:SF3">
    <property type="entry name" value="ANKYRIN REPEAT-CONTAINING PROTEIN"/>
    <property type="match status" value="1"/>
</dbReference>
<dbReference type="Gene3D" id="1.25.40.20">
    <property type="entry name" value="Ankyrin repeat-containing domain"/>
    <property type="match status" value="1"/>
</dbReference>
<dbReference type="AlphaFoldDB" id="D3B2Z1"/>
<evidence type="ECO:0008006" key="4">
    <source>
        <dbReference type="Google" id="ProtNLM"/>
    </source>
</evidence>
<dbReference type="Proteomes" id="UP000001396">
    <property type="component" value="Unassembled WGS sequence"/>
</dbReference>
<evidence type="ECO:0000313" key="2">
    <source>
        <dbReference type="EMBL" id="EFA83689.1"/>
    </source>
</evidence>
<keyword evidence="3" id="KW-1185">Reference proteome</keyword>
<dbReference type="PANTHER" id="PTHR46586">
    <property type="entry name" value="ANKYRIN REPEAT-CONTAINING PROTEIN"/>
    <property type="match status" value="1"/>
</dbReference>
<reference evidence="2 3" key="1">
    <citation type="journal article" date="2011" name="Genome Res.">
        <title>Phylogeny-wide analysis of social amoeba genomes highlights ancient origins for complex intercellular communication.</title>
        <authorList>
            <person name="Heidel A.J."/>
            <person name="Lawal H.M."/>
            <person name="Felder M."/>
            <person name="Schilde C."/>
            <person name="Helps N.R."/>
            <person name="Tunggal B."/>
            <person name="Rivero F."/>
            <person name="John U."/>
            <person name="Schleicher M."/>
            <person name="Eichinger L."/>
            <person name="Platzer M."/>
            <person name="Noegel A.A."/>
            <person name="Schaap P."/>
            <person name="Gloeckner G."/>
        </authorList>
    </citation>
    <scope>NUCLEOTIDE SEQUENCE [LARGE SCALE GENOMIC DNA]</scope>
    <source>
        <strain evidence="3">ATCC 26659 / Pp 5 / PN500</strain>
    </source>
</reference>
<dbReference type="InParanoid" id="D3B2Z1"/>
<comment type="caution">
    <text evidence="2">The sequence shown here is derived from an EMBL/GenBank/DDBJ whole genome shotgun (WGS) entry which is preliminary data.</text>
</comment>
<dbReference type="InterPro" id="IPR036770">
    <property type="entry name" value="Ankyrin_rpt-contain_sf"/>
</dbReference>
<dbReference type="SUPFAM" id="SSF48403">
    <property type="entry name" value="Ankyrin repeat"/>
    <property type="match status" value="1"/>
</dbReference>
<feature type="transmembrane region" description="Helical" evidence="1">
    <location>
        <begin position="442"/>
        <end position="466"/>
    </location>
</feature>
<dbReference type="EMBL" id="ADBJ01000010">
    <property type="protein sequence ID" value="EFA83689.1"/>
    <property type="molecule type" value="Genomic_DNA"/>
</dbReference>
<evidence type="ECO:0000313" key="3">
    <source>
        <dbReference type="Proteomes" id="UP000001396"/>
    </source>
</evidence>
<keyword evidence="1" id="KW-0472">Membrane</keyword>
<organism evidence="2 3">
    <name type="scientific">Heterostelium pallidum (strain ATCC 26659 / Pp 5 / PN500)</name>
    <name type="common">Cellular slime mold</name>
    <name type="synonym">Polysphondylium pallidum</name>
    <dbReference type="NCBI Taxonomy" id="670386"/>
    <lineage>
        <taxon>Eukaryota</taxon>
        <taxon>Amoebozoa</taxon>
        <taxon>Evosea</taxon>
        <taxon>Eumycetozoa</taxon>
        <taxon>Dictyostelia</taxon>
        <taxon>Acytosteliales</taxon>
        <taxon>Acytosteliaceae</taxon>
        <taxon>Heterostelium</taxon>
    </lineage>
</organism>